<dbReference type="HOGENOM" id="CLU_144002_0_0_10"/>
<dbReference type="eggNOG" id="COG4551">
    <property type="taxonomic scope" value="Bacteria"/>
</dbReference>
<dbReference type="SMART" id="SM00226">
    <property type="entry name" value="LMWPc"/>
    <property type="match status" value="1"/>
</dbReference>
<gene>
    <name evidence="2" type="ordered locus">Slin_4974</name>
</gene>
<dbReference type="PIRSF" id="PIRSF029416">
    <property type="entry name" value="UCP029416_PTP"/>
    <property type="match status" value="1"/>
</dbReference>
<dbReference type="Gene3D" id="3.40.50.2300">
    <property type="match status" value="1"/>
</dbReference>
<sequence length="105" mass="12182">MNVLFVCSRNQWRSPTAETIYKRHPIHNVKSAGTEPSARIKITAKLIDWADIIFVMEKRHKERITGRFTDVVNSKQIIVLDIADDYEYMDEELIDSIKASVSPYL</sequence>
<dbReference type="InterPro" id="IPR036196">
    <property type="entry name" value="Ptyr_pPase_sf"/>
</dbReference>
<name>D2QRP7_SPILD</name>
<keyword evidence="3" id="KW-1185">Reference proteome</keyword>
<protein>
    <submittedName>
        <fullName evidence="2">Protein-tyrosine phosphatase, low molecular weight</fullName>
    </submittedName>
</protein>
<proteinExistence type="predicted"/>
<dbReference type="InterPro" id="IPR023485">
    <property type="entry name" value="Ptyr_pPase"/>
</dbReference>
<evidence type="ECO:0000313" key="2">
    <source>
        <dbReference type="EMBL" id="ADB40952.1"/>
    </source>
</evidence>
<dbReference type="EMBL" id="CP001769">
    <property type="protein sequence ID" value="ADB40952.1"/>
    <property type="molecule type" value="Genomic_DNA"/>
</dbReference>
<evidence type="ECO:0000259" key="1">
    <source>
        <dbReference type="SMART" id="SM00226"/>
    </source>
</evidence>
<dbReference type="SUPFAM" id="SSF52788">
    <property type="entry name" value="Phosphotyrosine protein phosphatases I"/>
    <property type="match status" value="1"/>
</dbReference>
<evidence type="ECO:0000313" key="3">
    <source>
        <dbReference type="Proteomes" id="UP000002028"/>
    </source>
</evidence>
<accession>D2QRP7</accession>
<dbReference type="InterPro" id="IPR016919">
    <property type="entry name" value="UCP029416_PTP"/>
</dbReference>
<reference evidence="2 3" key="1">
    <citation type="journal article" date="2010" name="Stand. Genomic Sci.">
        <title>Complete genome sequence of Spirosoma linguale type strain (1).</title>
        <authorList>
            <person name="Lail K."/>
            <person name="Sikorski J."/>
            <person name="Saunders E."/>
            <person name="Lapidus A."/>
            <person name="Glavina Del Rio T."/>
            <person name="Copeland A."/>
            <person name="Tice H."/>
            <person name="Cheng J.-F."/>
            <person name="Lucas S."/>
            <person name="Nolan M."/>
            <person name="Bruce D."/>
            <person name="Goodwin L."/>
            <person name="Pitluck S."/>
            <person name="Ivanova N."/>
            <person name="Mavromatis K."/>
            <person name="Ovchinnikova G."/>
            <person name="Pati A."/>
            <person name="Chen A."/>
            <person name="Palaniappan K."/>
            <person name="Land M."/>
            <person name="Hauser L."/>
            <person name="Chang Y.-J."/>
            <person name="Jeffries C.D."/>
            <person name="Chain P."/>
            <person name="Brettin T."/>
            <person name="Detter J.C."/>
            <person name="Schuetze A."/>
            <person name="Rohde M."/>
            <person name="Tindall B.J."/>
            <person name="Goeker M."/>
            <person name="Bristow J."/>
            <person name="Eisen J.A."/>
            <person name="Markowitz V."/>
            <person name="Hugenholtz P."/>
            <person name="Kyrpides N.C."/>
            <person name="Klenk H.-P."/>
            <person name="Chen F."/>
        </authorList>
    </citation>
    <scope>NUCLEOTIDE SEQUENCE [LARGE SCALE GENOMIC DNA]</scope>
    <source>
        <strain evidence="3">ATCC 33905 / DSM 74 / LMG 10896 / Claus 1</strain>
    </source>
</reference>
<dbReference type="AlphaFoldDB" id="D2QRP7"/>
<organism evidence="2 3">
    <name type="scientific">Spirosoma linguale (strain ATCC 33905 / DSM 74 / LMG 10896 / Claus 1)</name>
    <dbReference type="NCBI Taxonomy" id="504472"/>
    <lineage>
        <taxon>Bacteria</taxon>
        <taxon>Pseudomonadati</taxon>
        <taxon>Bacteroidota</taxon>
        <taxon>Cytophagia</taxon>
        <taxon>Cytophagales</taxon>
        <taxon>Cytophagaceae</taxon>
        <taxon>Spirosoma</taxon>
    </lineage>
</organism>
<feature type="domain" description="Phosphotyrosine protein phosphatase I" evidence="1">
    <location>
        <begin position="1"/>
        <end position="103"/>
    </location>
</feature>
<dbReference type="KEGG" id="sli:Slin_4974"/>
<dbReference type="RefSeq" id="WP_012929453.1">
    <property type="nucleotide sequence ID" value="NC_013730.1"/>
</dbReference>
<dbReference type="Proteomes" id="UP000002028">
    <property type="component" value="Chromosome"/>
</dbReference>